<dbReference type="GO" id="GO:0032267">
    <property type="term" value="F:tRNA(Ile)-lysidine synthase activity"/>
    <property type="evidence" value="ECO:0007669"/>
    <property type="project" value="UniProtKB-EC"/>
</dbReference>
<accession>A0A7S7G114</accession>
<dbReference type="AlphaFoldDB" id="A0A7S7G114"/>
<name>A0A7S7G114_9MOLU</name>
<dbReference type="EC" id="6.3.4.19" evidence="1"/>
<dbReference type="GO" id="GO:0008033">
    <property type="term" value="P:tRNA processing"/>
    <property type="evidence" value="ECO:0007669"/>
    <property type="project" value="InterPro"/>
</dbReference>
<dbReference type="NCBIfam" id="TIGR02433">
    <property type="entry name" value="lysidine_TilS_C"/>
    <property type="match status" value="1"/>
</dbReference>
<keyword evidence="1" id="KW-0436">Ligase</keyword>
<dbReference type="GO" id="GO:0005524">
    <property type="term" value="F:ATP binding"/>
    <property type="evidence" value="ECO:0007669"/>
    <property type="project" value="InterPro"/>
</dbReference>
<reference evidence="1" key="1">
    <citation type="submission" date="2020-08" db="EMBL/GenBank/DDBJ databases">
        <title>Phytoplasma sp. strain PR08 associated with Phyllody Disease of Parthenium hysterophorus.</title>
        <authorList>
            <person name="Kirdat K."/>
            <person name="Tiwarekar B."/>
            <person name="Yadav A."/>
        </authorList>
    </citation>
    <scope>NUCLEOTIDE SEQUENCE [LARGE SCALE GENOMIC DNA]</scope>
    <source>
        <strain evidence="1">PR08</strain>
    </source>
</reference>
<protein>
    <submittedName>
        <fullName evidence="1">tRNA lysidine(34) synthetase TilS</fullName>
        <ecNumber evidence="1">6.3.4.19</ecNumber>
    </submittedName>
</protein>
<gene>
    <name evidence="1" type="primary">tilS</name>
    <name evidence="1" type="ORF">H7685_02740</name>
</gene>
<organism evidence="1">
    <name type="scientific">Candidatus Phytoplasma australasiaticum subsp. australasiaticum</name>
    <dbReference type="NCBI Taxonomy" id="2832407"/>
    <lineage>
        <taxon>Bacteria</taxon>
        <taxon>Bacillati</taxon>
        <taxon>Mycoplasmatota</taxon>
        <taxon>Mollicutes</taxon>
        <taxon>Acholeplasmatales</taxon>
        <taxon>Acholeplasmataceae</taxon>
        <taxon>Candidatus Phytoplasma</taxon>
        <taxon>16SrII (Peanut WB group)</taxon>
        <taxon>Candidatus Phytoplasma australasiaticum</taxon>
    </lineage>
</organism>
<proteinExistence type="predicted"/>
<sequence length="63" mass="7490">MWKAKIKKFLINCKIPIIQRNKLLLIVDQTQKIIWIPCLYHNETLGEGKIITLAIENIKNRFK</sequence>
<evidence type="ECO:0000313" key="1">
    <source>
        <dbReference type="EMBL" id="QOX89601.1"/>
    </source>
</evidence>
<dbReference type="EMBL" id="CP060385">
    <property type="protein sequence ID" value="QOX89601.1"/>
    <property type="molecule type" value="Genomic_DNA"/>
</dbReference>
<dbReference type="GO" id="GO:0005737">
    <property type="term" value="C:cytoplasm"/>
    <property type="evidence" value="ECO:0007669"/>
    <property type="project" value="InterPro"/>
</dbReference>
<dbReference type="InterPro" id="IPR012796">
    <property type="entry name" value="Lysidine-tRNA-synth_C"/>
</dbReference>
<dbReference type="SUPFAM" id="SSF56037">
    <property type="entry name" value="PheT/TilS domain"/>
    <property type="match status" value="1"/>
</dbReference>